<accession>A0A9D2CMK5</accession>
<dbReference type="AlphaFoldDB" id="A0A9D2CMK5"/>
<name>A0A9D2CMK5_9LACO</name>
<organism evidence="1 2">
    <name type="scientific">Candidatus Companilactobacillus pullicola</name>
    <dbReference type="NCBI Taxonomy" id="2838523"/>
    <lineage>
        <taxon>Bacteria</taxon>
        <taxon>Bacillati</taxon>
        <taxon>Bacillota</taxon>
        <taxon>Bacilli</taxon>
        <taxon>Lactobacillales</taxon>
        <taxon>Lactobacillaceae</taxon>
        <taxon>Companilactobacillus</taxon>
    </lineage>
</organism>
<evidence type="ECO:0000313" key="1">
    <source>
        <dbReference type="EMBL" id="HIY92025.1"/>
    </source>
</evidence>
<comment type="caution">
    <text evidence="1">The sequence shown here is derived from an EMBL/GenBank/DDBJ whole genome shotgun (WGS) entry which is preliminary data.</text>
</comment>
<evidence type="ECO:0000313" key="2">
    <source>
        <dbReference type="Proteomes" id="UP000824013"/>
    </source>
</evidence>
<dbReference type="Proteomes" id="UP000824013">
    <property type="component" value="Unassembled WGS sequence"/>
</dbReference>
<gene>
    <name evidence="1" type="ORF">H9820_03650</name>
</gene>
<protein>
    <submittedName>
        <fullName evidence="1">Uncharacterized protein</fullName>
    </submittedName>
</protein>
<sequence>MEKNEELKSNIKEKVNLQTERYNLKIFNELFRKIYSDYRPNFVDPIHLFLMYQNSKDDRLLGELDDLLDKIWEKKYAL</sequence>
<proteinExistence type="predicted"/>
<dbReference type="EMBL" id="DXCM01000024">
    <property type="protein sequence ID" value="HIY92025.1"/>
    <property type="molecule type" value="Genomic_DNA"/>
</dbReference>
<reference evidence="1" key="2">
    <citation type="submission" date="2021-04" db="EMBL/GenBank/DDBJ databases">
        <authorList>
            <person name="Gilroy R."/>
        </authorList>
    </citation>
    <scope>NUCLEOTIDE SEQUENCE</scope>
    <source>
        <strain evidence="1">3204</strain>
    </source>
</reference>
<reference evidence="1" key="1">
    <citation type="journal article" date="2021" name="PeerJ">
        <title>Extensive microbial diversity within the chicken gut microbiome revealed by metagenomics and culture.</title>
        <authorList>
            <person name="Gilroy R."/>
            <person name="Ravi A."/>
            <person name="Getino M."/>
            <person name="Pursley I."/>
            <person name="Horton D.L."/>
            <person name="Alikhan N.F."/>
            <person name="Baker D."/>
            <person name="Gharbi K."/>
            <person name="Hall N."/>
            <person name="Watson M."/>
            <person name="Adriaenssens E.M."/>
            <person name="Foster-Nyarko E."/>
            <person name="Jarju S."/>
            <person name="Secka A."/>
            <person name="Antonio M."/>
            <person name="Oren A."/>
            <person name="Chaudhuri R.R."/>
            <person name="La Ragione R."/>
            <person name="Hildebrand F."/>
            <person name="Pallen M.J."/>
        </authorList>
    </citation>
    <scope>NUCLEOTIDE SEQUENCE</scope>
    <source>
        <strain evidence="1">3204</strain>
    </source>
</reference>